<evidence type="ECO:0000313" key="2">
    <source>
        <dbReference type="EMBL" id="HIQ64115.1"/>
    </source>
</evidence>
<accession>A0A9D1CJT2</accession>
<sequence length="471" mass="55562">MKKIKELIRRIGRSILKMDQKMPKLKWLLLGILILIIILPIAMNLLSQKQETISYLEGFYEYDEERPIPIRQNEVYYYLNPKTGKKVNDETYQSASEYEGEFAVVTQDDKTFIINRKGDNVKDLSLSDTVTFYPIYELVQINDTLYDNDFKQLTSDEEKITYQKNGYSTYRNEITMELGIINWEGEEIYKTDYNTEDATITLEIPDVHESLSNDYAIVKLSETKQAGIINLKTKEWIYQLSEKEITSNGNNLFTILNRDSLEEEREIYIENDEITYDQNGNASLSFYTVTPKILRYYDKENFNYHYYNVDEKKEIEIDEKNYANTNTTEQVSSYQKYTEAGLVGITKDGEDYIPCEYRKITLLDSALYSYLKEETGREYAILETEDKTLIYNLKTKKVIKEIPMRNLNINQAAMYLTYETESGKTVFNFLTGKEETYPKEDTLLFYTNYMLRRTEGEIIYYNNELKEIAKI</sequence>
<protein>
    <submittedName>
        <fullName evidence="2">Uncharacterized protein</fullName>
    </submittedName>
</protein>
<name>A0A9D1CJT2_9FIRM</name>
<evidence type="ECO:0000256" key="1">
    <source>
        <dbReference type="SAM" id="Phobius"/>
    </source>
</evidence>
<dbReference type="Proteomes" id="UP000886725">
    <property type="component" value="Unassembled WGS sequence"/>
</dbReference>
<gene>
    <name evidence="2" type="ORF">IAC85_00070</name>
</gene>
<keyword evidence="1" id="KW-0812">Transmembrane</keyword>
<reference evidence="2" key="1">
    <citation type="submission" date="2020-10" db="EMBL/GenBank/DDBJ databases">
        <authorList>
            <person name="Gilroy R."/>
        </authorList>
    </citation>
    <scope>NUCLEOTIDE SEQUENCE</scope>
    <source>
        <strain evidence="2">CHK165-10780</strain>
    </source>
</reference>
<keyword evidence="1" id="KW-0472">Membrane</keyword>
<evidence type="ECO:0000313" key="3">
    <source>
        <dbReference type="Proteomes" id="UP000886725"/>
    </source>
</evidence>
<organism evidence="2 3">
    <name type="scientific">Candidatus Faecenecus gallistercoris</name>
    <dbReference type="NCBI Taxonomy" id="2840793"/>
    <lineage>
        <taxon>Bacteria</taxon>
        <taxon>Bacillati</taxon>
        <taxon>Bacillota</taxon>
        <taxon>Bacillota incertae sedis</taxon>
        <taxon>Candidatus Faecenecus</taxon>
    </lineage>
</organism>
<reference evidence="2" key="2">
    <citation type="journal article" date="2021" name="PeerJ">
        <title>Extensive microbial diversity within the chicken gut microbiome revealed by metagenomics and culture.</title>
        <authorList>
            <person name="Gilroy R."/>
            <person name="Ravi A."/>
            <person name="Getino M."/>
            <person name="Pursley I."/>
            <person name="Horton D.L."/>
            <person name="Alikhan N.F."/>
            <person name="Baker D."/>
            <person name="Gharbi K."/>
            <person name="Hall N."/>
            <person name="Watson M."/>
            <person name="Adriaenssens E.M."/>
            <person name="Foster-Nyarko E."/>
            <person name="Jarju S."/>
            <person name="Secka A."/>
            <person name="Antonio M."/>
            <person name="Oren A."/>
            <person name="Chaudhuri R.R."/>
            <person name="La Ragione R."/>
            <person name="Hildebrand F."/>
            <person name="Pallen M.J."/>
        </authorList>
    </citation>
    <scope>NUCLEOTIDE SEQUENCE</scope>
    <source>
        <strain evidence="2">CHK165-10780</strain>
    </source>
</reference>
<keyword evidence="1" id="KW-1133">Transmembrane helix</keyword>
<feature type="transmembrane region" description="Helical" evidence="1">
    <location>
        <begin position="27"/>
        <end position="46"/>
    </location>
</feature>
<proteinExistence type="predicted"/>
<comment type="caution">
    <text evidence="2">The sequence shown here is derived from an EMBL/GenBank/DDBJ whole genome shotgun (WGS) entry which is preliminary data.</text>
</comment>
<dbReference type="AlphaFoldDB" id="A0A9D1CJT2"/>
<dbReference type="EMBL" id="DVFU01000003">
    <property type="protein sequence ID" value="HIQ64115.1"/>
    <property type="molecule type" value="Genomic_DNA"/>
</dbReference>